<evidence type="ECO:0000256" key="1">
    <source>
        <dbReference type="SAM" id="MobiDB-lite"/>
    </source>
</evidence>
<dbReference type="RefSeq" id="WP_149677487.1">
    <property type="nucleotide sequence ID" value="NZ_FQZP01000002.1"/>
</dbReference>
<feature type="chain" id="PRO_5039178054" evidence="3">
    <location>
        <begin position="25"/>
        <end position="263"/>
    </location>
</feature>
<dbReference type="Proteomes" id="UP000324781">
    <property type="component" value="Unassembled WGS sequence"/>
</dbReference>
<accession>A0A1M6B6F5</accession>
<feature type="region of interest" description="Disordered" evidence="1">
    <location>
        <begin position="236"/>
        <end position="263"/>
    </location>
</feature>
<sequence length="263" mass="28497">MKKSKRFMTILSVILMTAMLSGCIAVEMRVNGNGSCDITYTIDTSGLLSKSEVEKTIKEIVEKQNQRAGKNVAILKSIKEDKEKGIITALLSISNINDMGDGSFFGTVRHYRMKDGIGLDGLVDKKGRAVNEKDIPEDLYVVYTPGFEQESYGIIKLTIIVPGDIQYLTGGAEIQKSNVAYFSGETALVVFKKGGGGFPYWILLLAGAIFIICLIMKRKPTIAPVVSPPVTTHAPESVANFPTEPKTGSVSAVPGVRRSSEEV</sequence>
<evidence type="ECO:0000256" key="3">
    <source>
        <dbReference type="SAM" id="SignalP"/>
    </source>
</evidence>
<protein>
    <submittedName>
        <fullName evidence="4">Uncharacterized protein</fullName>
    </submittedName>
</protein>
<name>A0A1M6B6F5_9FIRM</name>
<keyword evidence="2" id="KW-1133">Transmembrane helix</keyword>
<feature type="signal peptide" evidence="3">
    <location>
        <begin position="1"/>
        <end position="24"/>
    </location>
</feature>
<evidence type="ECO:0000313" key="4">
    <source>
        <dbReference type="EMBL" id="SHI44334.1"/>
    </source>
</evidence>
<dbReference type="EMBL" id="FQZP01000002">
    <property type="protein sequence ID" value="SHI44334.1"/>
    <property type="molecule type" value="Genomic_DNA"/>
</dbReference>
<evidence type="ECO:0000256" key="2">
    <source>
        <dbReference type="SAM" id="Phobius"/>
    </source>
</evidence>
<gene>
    <name evidence="4" type="ORF">SAMN05444373_100286</name>
</gene>
<evidence type="ECO:0000313" key="5">
    <source>
        <dbReference type="Proteomes" id="UP000324781"/>
    </source>
</evidence>
<keyword evidence="2" id="KW-0472">Membrane</keyword>
<dbReference type="AlphaFoldDB" id="A0A1M6B6F5"/>
<proteinExistence type="predicted"/>
<dbReference type="PROSITE" id="PS51257">
    <property type="entry name" value="PROKAR_LIPOPROTEIN"/>
    <property type="match status" value="1"/>
</dbReference>
<keyword evidence="2" id="KW-0812">Transmembrane</keyword>
<feature type="transmembrane region" description="Helical" evidence="2">
    <location>
        <begin position="198"/>
        <end position="216"/>
    </location>
</feature>
<keyword evidence="3" id="KW-0732">Signal</keyword>
<reference evidence="4 5" key="1">
    <citation type="submission" date="2016-11" db="EMBL/GenBank/DDBJ databases">
        <authorList>
            <person name="Varghese N."/>
            <person name="Submissions S."/>
        </authorList>
    </citation>
    <scope>NUCLEOTIDE SEQUENCE [LARGE SCALE GENOMIC DNA]</scope>
    <source>
        <strain evidence="4 5">DSM 19027</strain>
    </source>
</reference>
<organism evidence="4 5">
    <name type="scientific">Thermoclostridium caenicola</name>
    <dbReference type="NCBI Taxonomy" id="659425"/>
    <lineage>
        <taxon>Bacteria</taxon>
        <taxon>Bacillati</taxon>
        <taxon>Bacillota</taxon>
        <taxon>Clostridia</taxon>
        <taxon>Eubacteriales</taxon>
        <taxon>Oscillospiraceae</taxon>
        <taxon>Thermoclostridium</taxon>
    </lineage>
</organism>
<keyword evidence="5" id="KW-1185">Reference proteome</keyword>